<evidence type="ECO:0000313" key="6">
    <source>
        <dbReference type="Proteomes" id="UP000305792"/>
    </source>
</evidence>
<dbReference type="Pfam" id="PF01638">
    <property type="entry name" value="HxlR"/>
    <property type="match status" value="1"/>
</dbReference>
<dbReference type="PANTHER" id="PTHR33204">
    <property type="entry name" value="TRANSCRIPTIONAL REGULATOR, MARR FAMILY"/>
    <property type="match status" value="1"/>
</dbReference>
<keyword evidence="2" id="KW-0238">DNA-binding</keyword>
<dbReference type="EMBL" id="STGX01000008">
    <property type="protein sequence ID" value="THV28450.1"/>
    <property type="molecule type" value="Genomic_DNA"/>
</dbReference>
<dbReference type="InterPro" id="IPR036527">
    <property type="entry name" value="SCP2_sterol-bd_dom_sf"/>
</dbReference>
<gene>
    <name evidence="5" type="ORF">E9998_12685</name>
</gene>
<dbReference type="Gene3D" id="1.10.10.10">
    <property type="entry name" value="Winged helix-like DNA-binding domain superfamily/Winged helix DNA-binding domain"/>
    <property type="match status" value="1"/>
</dbReference>
<name>A0A4S8PDL7_9ACTN</name>
<keyword evidence="1" id="KW-0805">Transcription regulation</keyword>
<dbReference type="OrthoDB" id="9792527at2"/>
<dbReference type="InterPro" id="IPR036390">
    <property type="entry name" value="WH_DNA-bd_sf"/>
</dbReference>
<evidence type="ECO:0000313" key="5">
    <source>
        <dbReference type="EMBL" id="THV28450.1"/>
    </source>
</evidence>
<evidence type="ECO:0000256" key="2">
    <source>
        <dbReference type="ARBA" id="ARBA00023125"/>
    </source>
</evidence>
<dbReference type="SUPFAM" id="SSF55718">
    <property type="entry name" value="SCP-like"/>
    <property type="match status" value="1"/>
</dbReference>
<comment type="caution">
    <text evidence="5">The sequence shown here is derived from an EMBL/GenBank/DDBJ whole genome shotgun (WGS) entry which is preliminary data.</text>
</comment>
<dbReference type="InterPro" id="IPR011991">
    <property type="entry name" value="ArsR-like_HTH"/>
</dbReference>
<dbReference type="Proteomes" id="UP000305792">
    <property type="component" value="Unassembled WGS sequence"/>
</dbReference>
<feature type="domain" description="HTH hxlR-type" evidence="4">
    <location>
        <begin position="10"/>
        <end position="108"/>
    </location>
</feature>
<accession>A0A4S8PDL7</accession>
<organism evidence="5 6">
    <name type="scientific">Glycomyces paridis</name>
    <dbReference type="NCBI Taxonomy" id="2126555"/>
    <lineage>
        <taxon>Bacteria</taxon>
        <taxon>Bacillati</taxon>
        <taxon>Actinomycetota</taxon>
        <taxon>Actinomycetes</taxon>
        <taxon>Glycomycetales</taxon>
        <taxon>Glycomycetaceae</taxon>
        <taxon>Glycomyces</taxon>
    </lineage>
</organism>
<sequence>MANREYHQYCGLARAAEVVGQRWTLLILRDLMVGPRRFSDLAAGLPGIPSSLLTTRLKELEADGLAVREARRGADRSVVYALTVRGTALMPALDALSLWGAGELREPREGETVTEASLVTALRVAAGAGAPPSRDAVVTVHIGDATAHVLLRGGTVTAAPGDHPAPDLRLTDGPGFRDLLAGTLTPARALAEGVVALEGDPALLDDFAAVFTVPYADQAPA</sequence>
<dbReference type="AlphaFoldDB" id="A0A4S8PDL7"/>
<dbReference type="Gene3D" id="3.30.1050.10">
    <property type="entry name" value="SCP2 sterol-binding domain"/>
    <property type="match status" value="1"/>
</dbReference>
<dbReference type="SUPFAM" id="SSF46785">
    <property type="entry name" value="Winged helix' DNA-binding domain"/>
    <property type="match status" value="1"/>
</dbReference>
<dbReference type="GO" id="GO:0003677">
    <property type="term" value="F:DNA binding"/>
    <property type="evidence" value="ECO:0007669"/>
    <property type="project" value="UniProtKB-KW"/>
</dbReference>
<dbReference type="RefSeq" id="WP_136530061.1">
    <property type="nucleotide sequence ID" value="NZ_STGX01000008.1"/>
</dbReference>
<reference evidence="5 6" key="1">
    <citation type="journal article" date="2018" name="Int. J. Syst. Evol. Microbiol.">
        <title>Glycomyces paridis sp. nov., isolated from the medicinal plant Paris polyphylla.</title>
        <authorList>
            <person name="Fang X.M."/>
            <person name="Bai J.L."/>
            <person name="Su J."/>
            <person name="Zhao L.L."/>
            <person name="Liu H.Y."/>
            <person name="Ma B.P."/>
            <person name="Zhang Y.Q."/>
            <person name="Yu L.Y."/>
        </authorList>
    </citation>
    <scope>NUCLEOTIDE SEQUENCE [LARGE SCALE GENOMIC DNA]</scope>
    <source>
        <strain evidence="5 6">CPCC 204357</strain>
    </source>
</reference>
<proteinExistence type="predicted"/>
<evidence type="ECO:0000256" key="1">
    <source>
        <dbReference type="ARBA" id="ARBA00023015"/>
    </source>
</evidence>
<dbReference type="PANTHER" id="PTHR33204:SF18">
    <property type="entry name" value="TRANSCRIPTIONAL REGULATORY PROTEIN"/>
    <property type="match status" value="1"/>
</dbReference>
<dbReference type="InterPro" id="IPR036388">
    <property type="entry name" value="WH-like_DNA-bd_sf"/>
</dbReference>
<keyword evidence="6" id="KW-1185">Reference proteome</keyword>
<dbReference type="CDD" id="cd00090">
    <property type="entry name" value="HTH_ARSR"/>
    <property type="match status" value="1"/>
</dbReference>
<evidence type="ECO:0000256" key="3">
    <source>
        <dbReference type="ARBA" id="ARBA00023163"/>
    </source>
</evidence>
<dbReference type="PROSITE" id="PS51118">
    <property type="entry name" value="HTH_HXLR"/>
    <property type="match status" value="1"/>
</dbReference>
<protein>
    <submittedName>
        <fullName evidence="5">HxlR family transcriptional regulator</fullName>
    </submittedName>
</protein>
<evidence type="ECO:0000259" key="4">
    <source>
        <dbReference type="PROSITE" id="PS51118"/>
    </source>
</evidence>
<dbReference type="InterPro" id="IPR002577">
    <property type="entry name" value="HTH_HxlR"/>
</dbReference>
<keyword evidence="3" id="KW-0804">Transcription</keyword>